<protein>
    <submittedName>
        <fullName evidence="1">Uncharacterized protein</fullName>
    </submittedName>
</protein>
<gene>
    <name evidence="1" type="ORF">SAMN05421796_11290</name>
</gene>
<reference evidence="2" key="1">
    <citation type="submission" date="2017-01" db="EMBL/GenBank/DDBJ databases">
        <authorList>
            <person name="Varghese N."/>
            <person name="Submissions S."/>
        </authorList>
    </citation>
    <scope>NUCLEOTIDE SEQUENCE [LARGE SCALE GENOMIC DNA]</scope>
    <source>
        <strain evidence="2">DSM 21068</strain>
    </source>
</reference>
<accession>A0A1N7PCI4</accession>
<dbReference type="EMBL" id="FTOJ01000012">
    <property type="protein sequence ID" value="SIT08227.1"/>
    <property type="molecule type" value="Genomic_DNA"/>
</dbReference>
<proteinExistence type="predicted"/>
<sequence length="42" mass="4561">MQTVNTLVLGQVVILFLCGTGFAEPSELKASENPLAFFVVYN</sequence>
<evidence type="ECO:0000313" key="2">
    <source>
        <dbReference type="Proteomes" id="UP000186246"/>
    </source>
</evidence>
<organism evidence="1 2">
    <name type="scientific">Chryseobacterium piscicola</name>
    <dbReference type="NCBI Taxonomy" id="551459"/>
    <lineage>
        <taxon>Bacteria</taxon>
        <taxon>Pseudomonadati</taxon>
        <taxon>Bacteroidota</taxon>
        <taxon>Flavobacteriia</taxon>
        <taxon>Flavobacteriales</taxon>
        <taxon>Weeksellaceae</taxon>
        <taxon>Chryseobacterium group</taxon>
        <taxon>Chryseobacterium</taxon>
    </lineage>
</organism>
<dbReference type="AlphaFoldDB" id="A0A1N7PCI4"/>
<name>A0A1N7PCI4_9FLAO</name>
<dbReference type="STRING" id="551459.SAMN05421796_11290"/>
<dbReference type="Proteomes" id="UP000186246">
    <property type="component" value="Unassembled WGS sequence"/>
</dbReference>
<evidence type="ECO:0000313" key="1">
    <source>
        <dbReference type="EMBL" id="SIT08227.1"/>
    </source>
</evidence>